<evidence type="ECO:0000256" key="1">
    <source>
        <dbReference type="ARBA" id="ARBA00004651"/>
    </source>
</evidence>
<dbReference type="AlphaFoldDB" id="A0AAU8DU48"/>
<keyword evidence="5 6" id="KW-0472">Membrane</keyword>
<dbReference type="PANTHER" id="PTHR33406:SF13">
    <property type="entry name" value="MEMBRANE PROTEIN YDFJ"/>
    <property type="match status" value="1"/>
</dbReference>
<evidence type="ECO:0000256" key="5">
    <source>
        <dbReference type="ARBA" id="ARBA00023136"/>
    </source>
</evidence>
<feature type="domain" description="SSD" evidence="7">
    <location>
        <begin position="200"/>
        <end position="332"/>
    </location>
</feature>
<accession>A0AAU8DU48</accession>
<feature type="transmembrane region" description="Helical" evidence="6">
    <location>
        <begin position="596"/>
        <end position="613"/>
    </location>
</feature>
<feature type="transmembrane region" description="Helical" evidence="6">
    <location>
        <begin position="309"/>
        <end position="333"/>
    </location>
</feature>
<dbReference type="PROSITE" id="PS50156">
    <property type="entry name" value="SSD"/>
    <property type="match status" value="1"/>
</dbReference>
<evidence type="ECO:0000256" key="2">
    <source>
        <dbReference type="ARBA" id="ARBA00022475"/>
    </source>
</evidence>
<name>A0AAU8DU48_9ACTN</name>
<dbReference type="RefSeq" id="WP_353650754.1">
    <property type="nucleotide sequence ID" value="NZ_CP159218.1"/>
</dbReference>
<feature type="transmembrane region" description="Helical" evidence="6">
    <location>
        <begin position="382"/>
        <end position="405"/>
    </location>
</feature>
<reference evidence="8" key="1">
    <citation type="submission" date="2024-05" db="EMBL/GenBank/DDBJ databases">
        <authorList>
            <person name="Cai S.Y."/>
            <person name="Jin L.M."/>
            <person name="Li H.R."/>
        </authorList>
    </citation>
    <scope>NUCLEOTIDE SEQUENCE</scope>
    <source>
        <strain evidence="8">A5-74</strain>
    </source>
</reference>
<keyword evidence="2" id="KW-1003">Cell membrane</keyword>
<evidence type="ECO:0000256" key="6">
    <source>
        <dbReference type="SAM" id="Phobius"/>
    </source>
</evidence>
<evidence type="ECO:0000256" key="3">
    <source>
        <dbReference type="ARBA" id="ARBA00022692"/>
    </source>
</evidence>
<dbReference type="SUPFAM" id="SSF82866">
    <property type="entry name" value="Multidrug efflux transporter AcrB transmembrane domain"/>
    <property type="match status" value="2"/>
</dbReference>
<dbReference type="InterPro" id="IPR000731">
    <property type="entry name" value="SSD"/>
</dbReference>
<comment type="subcellular location">
    <subcellularLocation>
        <location evidence="1">Cell membrane</location>
        <topology evidence="1">Multi-pass membrane protein</topology>
    </subcellularLocation>
</comment>
<keyword evidence="3 6" id="KW-0812">Transmembrane</keyword>
<feature type="transmembrane region" description="Helical" evidence="6">
    <location>
        <begin position="273"/>
        <end position="303"/>
    </location>
</feature>
<gene>
    <name evidence="8" type="ORF">ABLG96_07560</name>
</gene>
<sequence length="773" mass="78605">MAQLLQRLGLGVARHKTGVIIVWLLVLVGVGTAAVTLSGPTVQSFSIPSAESSQALTTVSEKFPQANISGASAQVVMSAPAGSTFREPVNAGVVAKTVAALKTVAGVASVQDPLANPKLPILSPDLSTTFVTVTFAATQGNVEQTSLDAVQQAVDAAKAAGIDVKIGGNAFQGVPEVLGVGEVGGVVVAFLVLMLTYGALAAAGANLLTAAIGVGIGAAGITALTGVMDLQTSTPILAVMLGLAVGIDYALFIMARFRTERMAGRSVHNAVGIAVGTAGSAVVVAGLTVVIALVGLTVVGIPFMGEMGLAAAGTVVLAVLVALTLLPAVIAAFGDKLIRKKYRAAVQAGEAIPAPAEATVEDGEKRGFQAGWANLVTRHGKLTGLIGIIVTAVISVPLFSMTTALPDSSTSDPASQQRQAYDVLTSKFGPGISAPLVLLIQTSPGNAQAAAGAVVQQLTNSQDVLQAQPQAVSKDGSAALVAVVPSSGPHDDATSELVNRLRDTDFGSGVEVKVTGTTAVGIDVQTTLNGALPRYLAIVVGLALILLLLVFRSILVPVTATIGFLLSFGTALGATVAVFQWGWLGSLFGVTQSAPLLSLMPILVVGILFGLAMDYQVFLVSRIHEAHTHGAEPVEAIRAGFRRSAPVVIAAATIMAAVFGGFVFSNNEIIKPIAFALTVGVLADAFIVRMIIIPSVLSVLGKAAWWLPKWLARVLPHLDVEGSTIEKGSPAPAMSVSTAAAGHGQIDPEVAAAIDEAAGTATRHGRHEAHSGR</sequence>
<feature type="transmembrane region" description="Helical" evidence="6">
    <location>
        <begin position="234"/>
        <end position="252"/>
    </location>
</feature>
<keyword evidence="4 6" id="KW-1133">Transmembrane helix</keyword>
<feature type="transmembrane region" description="Helical" evidence="6">
    <location>
        <begin position="535"/>
        <end position="555"/>
    </location>
</feature>
<dbReference type="Gene3D" id="1.20.1640.10">
    <property type="entry name" value="Multidrug efflux transporter AcrB transmembrane domain"/>
    <property type="match status" value="2"/>
</dbReference>
<dbReference type="InterPro" id="IPR050545">
    <property type="entry name" value="Mycobact_MmpL"/>
</dbReference>
<protein>
    <submittedName>
        <fullName evidence="8">MMPL family transporter</fullName>
    </submittedName>
</protein>
<dbReference type="GO" id="GO:0005886">
    <property type="term" value="C:plasma membrane"/>
    <property type="evidence" value="ECO:0007669"/>
    <property type="project" value="UniProtKB-SubCell"/>
</dbReference>
<dbReference type="Pfam" id="PF03176">
    <property type="entry name" value="MMPL"/>
    <property type="match status" value="2"/>
</dbReference>
<feature type="transmembrane region" description="Helical" evidence="6">
    <location>
        <begin position="562"/>
        <end position="584"/>
    </location>
</feature>
<organism evidence="8">
    <name type="scientific">Nakamurella sp. A5-74</name>
    <dbReference type="NCBI Taxonomy" id="3158264"/>
    <lineage>
        <taxon>Bacteria</taxon>
        <taxon>Bacillati</taxon>
        <taxon>Actinomycetota</taxon>
        <taxon>Actinomycetes</taxon>
        <taxon>Nakamurellales</taxon>
        <taxon>Nakamurellaceae</taxon>
        <taxon>Nakamurella</taxon>
    </lineage>
</organism>
<dbReference type="EMBL" id="CP159218">
    <property type="protein sequence ID" value="XCG65143.1"/>
    <property type="molecule type" value="Genomic_DNA"/>
</dbReference>
<feature type="transmembrane region" description="Helical" evidence="6">
    <location>
        <begin position="20"/>
        <end position="39"/>
    </location>
</feature>
<feature type="transmembrane region" description="Helical" evidence="6">
    <location>
        <begin position="183"/>
        <end position="200"/>
    </location>
</feature>
<proteinExistence type="predicted"/>
<evidence type="ECO:0000256" key="4">
    <source>
        <dbReference type="ARBA" id="ARBA00022989"/>
    </source>
</evidence>
<dbReference type="PANTHER" id="PTHR33406">
    <property type="entry name" value="MEMBRANE PROTEIN MJ1562-RELATED"/>
    <property type="match status" value="1"/>
</dbReference>
<evidence type="ECO:0000259" key="7">
    <source>
        <dbReference type="PROSITE" id="PS50156"/>
    </source>
</evidence>
<evidence type="ECO:0000313" key="8">
    <source>
        <dbReference type="EMBL" id="XCG65143.1"/>
    </source>
</evidence>
<dbReference type="InterPro" id="IPR004869">
    <property type="entry name" value="MMPL_dom"/>
</dbReference>
<feature type="transmembrane region" description="Helical" evidence="6">
    <location>
        <begin position="207"/>
        <end position="228"/>
    </location>
</feature>
<feature type="transmembrane region" description="Helical" evidence="6">
    <location>
        <begin position="645"/>
        <end position="664"/>
    </location>
</feature>